<accession>A0A3D8Q742</accession>
<organism evidence="1 2">
    <name type="scientific">Coleophoma crateriformis</name>
    <dbReference type="NCBI Taxonomy" id="565419"/>
    <lineage>
        <taxon>Eukaryota</taxon>
        <taxon>Fungi</taxon>
        <taxon>Dikarya</taxon>
        <taxon>Ascomycota</taxon>
        <taxon>Pezizomycotina</taxon>
        <taxon>Leotiomycetes</taxon>
        <taxon>Helotiales</taxon>
        <taxon>Dermateaceae</taxon>
        <taxon>Coleophoma</taxon>
    </lineage>
</organism>
<dbReference type="Proteomes" id="UP000256328">
    <property type="component" value="Unassembled WGS sequence"/>
</dbReference>
<sequence length="98" mass="10878">MTRKRGGPKIVMGNDDLRETSYYSYTTDAVEGSDVARYPAFRSFPASVSNFSSLTVCRDTGCRVTQAMDYIEAAYLCPRAEYEWFEANGMSLSQAGST</sequence>
<dbReference type="AlphaFoldDB" id="A0A3D8Q742"/>
<dbReference type="EMBL" id="PDLN01000022">
    <property type="protein sequence ID" value="RDW57652.1"/>
    <property type="molecule type" value="Genomic_DNA"/>
</dbReference>
<protein>
    <submittedName>
        <fullName evidence="1">Uncharacterized protein</fullName>
    </submittedName>
</protein>
<evidence type="ECO:0000313" key="1">
    <source>
        <dbReference type="EMBL" id="RDW57652.1"/>
    </source>
</evidence>
<comment type="caution">
    <text evidence="1">The sequence shown here is derived from an EMBL/GenBank/DDBJ whole genome shotgun (WGS) entry which is preliminary data.</text>
</comment>
<reference evidence="1 2" key="1">
    <citation type="journal article" date="2018" name="IMA Fungus">
        <title>IMA Genome-F 9: Draft genome sequence of Annulohypoxylon stygium, Aspergillus mulundensis, Berkeleyomyces basicola (syn. Thielaviopsis basicola), Ceratocystis smalleyi, two Cercospora beticola strains, Coleophoma cylindrospora, Fusarium fracticaudum, Phialophora cf. hyalina, and Morchella septimelata.</title>
        <authorList>
            <person name="Wingfield B.D."/>
            <person name="Bills G.F."/>
            <person name="Dong Y."/>
            <person name="Huang W."/>
            <person name="Nel W.J."/>
            <person name="Swalarsk-Parry B.S."/>
            <person name="Vaghefi N."/>
            <person name="Wilken P.M."/>
            <person name="An Z."/>
            <person name="de Beer Z.W."/>
            <person name="De Vos L."/>
            <person name="Chen L."/>
            <person name="Duong T.A."/>
            <person name="Gao Y."/>
            <person name="Hammerbacher A."/>
            <person name="Kikkert J.R."/>
            <person name="Li Y."/>
            <person name="Li H."/>
            <person name="Li K."/>
            <person name="Li Q."/>
            <person name="Liu X."/>
            <person name="Ma X."/>
            <person name="Naidoo K."/>
            <person name="Pethybridge S.J."/>
            <person name="Sun J."/>
            <person name="Steenkamp E.T."/>
            <person name="van der Nest M.A."/>
            <person name="van Wyk S."/>
            <person name="Wingfield M.J."/>
            <person name="Xiong C."/>
            <person name="Yue Q."/>
            <person name="Zhang X."/>
        </authorList>
    </citation>
    <scope>NUCLEOTIDE SEQUENCE [LARGE SCALE GENOMIC DNA]</scope>
    <source>
        <strain evidence="1 2">BP5796</strain>
    </source>
</reference>
<proteinExistence type="predicted"/>
<name>A0A3D8Q742_9HELO</name>
<evidence type="ECO:0000313" key="2">
    <source>
        <dbReference type="Proteomes" id="UP000256328"/>
    </source>
</evidence>
<gene>
    <name evidence="1" type="ORF">BP5796_12453</name>
</gene>
<keyword evidence="2" id="KW-1185">Reference proteome</keyword>